<comment type="similarity">
    <text evidence="2">Belongs to the NRDE2 family.</text>
</comment>
<organism evidence="5 6">
    <name type="scientific">Lachnellula cervina</name>
    <dbReference type="NCBI Taxonomy" id="1316786"/>
    <lineage>
        <taxon>Eukaryota</taxon>
        <taxon>Fungi</taxon>
        <taxon>Dikarya</taxon>
        <taxon>Ascomycota</taxon>
        <taxon>Pezizomycotina</taxon>
        <taxon>Leotiomycetes</taxon>
        <taxon>Helotiales</taxon>
        <taxon>Lachnaceae</taxon>
        <taxon>Lachnellula</taxon>
    </lineage>
</organism>
<dbReference type="GO" id="GO:1902369">
    <property type="term" value="P:negative regulation of RNA catabolic process"/>
    <property type="evidence" value="ECO:0007669"/>
    <property type="project" value="TreeGrafter"/>
</dbReference>
<sequence>MSKAIPKFGSFKPNTTTPPPPGPSVEKEKKNRSRDRSRDNGGKEGDDRKHRHRGLERREKHRHVTESRPEPSHAAREKSPISAETFFIDKKGDEKNLVYGSIHRYDVPAFYRIGAGGVLGAPSKLKIDRDHSDDKGIVLYDWRASKFGHREKYVFSRVERERPQILKIRPEIAVQNPEDLSLDYVSLDLVRGKKRKRTSGDNSSGTDNDDTHYRSIHGKSKARSQPTDEALQYATDSESSGSEAGVKLDSDTSQRQRNVELNRRVEQHPNDIDAWLSLIEHQDVLLRGQDDRRRITNAETRSTAEIKIHMYEKALEKAANLKDRERLLLGLIAEGSKIWETKAQSDRWEQISKDNIDSLMLWRSFLDFKQGTFSTFRYEETRDICIRRIKLLSEVASRAGSDAVNPIYQQIIYVLIRLTTFMREAGYSELAVAIWQGLLEVNFCAPKQTTSTEASVRLFSDFWESEVPRIGDDGARGWRHYIDNHDVPEAEALVAEQEISLDNRSLFQSWANNERLRCKDAFLPARTMDDVVEDDPFRVILFPDIEQFLIILPPIVEELRKGLLDAFLLFCRLPPLGDLDKSTTQSYFTDAFVRNDLLECNSAWISNAYAKKTEPEGGNFDISTALDIPLSKYQSSPSTMFCSKFWFKGFGDWRNRYAGEYGTVSYKWTRNVLKQVIEAHFQEDLAEYYLAFEWRNEPETIKKISKNLLKQHPSSLRLYNAYAMIESARGNKDVANGVFSAALNMSKSMSEGDKRASILLWTSWIWASLEEGDKSFALQHLLCMADSSINTSVEVSPTALIKTKQHLISNRDYLLSACDTRYAILYGECLAIFEYLTANSSQEPQSELQGDIATALTCYEMLSQTLTHRDHSQSPSHELLLQSAARLLYHHARIGPFRPVLLRERLSHFITIFPQNTIFLSLYTWNESRLRIDNRVRNILISTVLTPQNDVLTSRLFAIYYEIGYGTIHSVRSAFEHAVNSPVSKSSAGLWKFYILYCLETQQFRSKVKDIWYRALRACPWAKELYITGFEKLGDLASFDEFMGTWRVMGEKELRVHVDLEDNFDEIQELEHTGGHRRLGSK</sequence>
<dbReference type="Proteomes" id="UP000481288">
    <property type="component" value="Unassembled WGS sequence"/>
</dbReference>
<accession>A0A7D8YSQ7</accession>
<evidence type="ECO:0000256" key="4">
    <source>
        <dbReference type="SAM" id="MobiDB-lite"/>
    </source>
</evidence>
<dbReference type="Pfam" id="PF08424">
    <property type="entry name" value="NRDE-2"/>
    <property type="match status" value="1"/>
</dbReference>
<dbReference type="InterPro" id="IPR013633">
    <property type="entry name" value="NRDE-2"/>
</dbReference>
<dbReference type="AlphaFoldDB" id="A0A7D8YSQ7"/>
<evidence type="ECO:0000256" key="3">
    <source>
        <dbReference type="ARBA" id="ARBA00023242"/>
    </source>
</evidence>
<feature type="compositionally biased region" description="Basic and acidic residues" evidence="4">
    <location>
        <begin position="64"/>
        <end position="79"/>
    </location>
</feature>
<dbReference type="InterPro" id="IPR011990">
    <property type="entry name" value="TPR-like_helical_dom_sf"/>
</dbReference>
<evidence type="ECO:0000256" key="1">
    <source>
        <dbReference type="ARBA" id="ARBA00004123"/>
    </source>
</evidence>
<feature type="region of interest" description="Disordered" evidence="4">
    <location>
        <begin position="193"/>
        <end position="255"/>
    </location>
</feature>
<dbReference type="OrthoDB" id="297219at2759"/>
<feature type="compositionally biased region" description="Basic and acidic residues" evidence="4">
    <location>
        <begin position="25"/>
        <end position="48"/>
    </location>
</feature>
<keyword evidence="3" id="KW-0539">Nucleus</keyword>
<reference evidence="5 6" key="1">
    <citation type="submission" date="2018-05" db="EMBL/GenBank/DDBJ databases">
        <title>Whole genome sequencing for identification of molecular markers to develop diagnostic detection tools for the regulated plant pathogen Lachnellula willkommii.</title>
        <authorList>
            <person name="Giroux E."/>
            <person name="Bilodeau G."/>
        </authorList>
    </citation>
    <scope>NUCLEOTIDE SEQUENCE [LARGE SCALE GENOMIC DNA]</scope>
    <source>
        <strain evidence="5 6">CBS 625.97</strain>
    </source>
</reference>
<dbReference type="PANTHER" id="PTHR13471:SF0">
    <property type="entry name" value="NUCLEAR EXOSOME REGULATOR NRDE2"/>
    <property type="match status" value="1"/>
</dbReference>
<protein>
    <submittedName>
        <fullName evidence="5">NRDE2-like protein</fullName>
    </submittedName>
</protein>
<feature type="region of interest" description="Disordered" evidence="4">
    <location>
        <begin position="1"/>
        <end position="81"/>
    </location>
</feature>
<evidence type="ECO:0000313" key="6">
    <source>
        <dbReference type="Proteomes" id="UP000481288"/>
    </source>
</evidence>
<dbReference type="Gene3D" id="1.25.40.10">
    <property type="entry name" value="Tetratricopeptide repeat domain"/>
    <property type="match status" value="1"/>
</dbReference>
<dbReference type="PANTHER" id="PTHR13471">
    <property type="entry name" value="TETRATRICOPEPTIDE-LIKE HELICAL"/>
    <property type="match status" value="1"/>
</dbReference>
<evidence type="ECO:0000256" key="2">
    <source>
        <dbReference type="ARBA" id="ARBA00009265"/>
    </source>
</evidence>
<gene>
    <name evidence="5" type="primary">Nrde2</name>
    <name evidence="5" type="ORF">LCER1_G003916</name>
</gene>
<comment type="caution">
    <text evidence="5">The sequence shown here is derived from an EMBL/GenBank/DDBJ whole genome shotgun (WGS) entry which is preliminary data.</text>
</comment>
<feature type="compositionally biased region" description="Basic residues" evidence="4">
    <location>
        <begin position="49"/>
        <end position="63"/>
    </location>
</feature>
<dbReference type="GO" id="GO:0071013">
    <property type="term" value="C:catalytic step 2 spliceosome"/>
    <property type="evidence" value="ECO:0007669"/>
    <property type="project" value="TreeGrafter"/>
</dbReference>
<name>A0A7D8YSQ7_9HELO</name>
<evidence type="ECO:0000313" key="5">
    <source>
        <dbReference type="EMBL" id="TVY56297.1"/>
    </source>
</evidence>
<proteinExistence type="inferred from homology"/>
<dbReference type="GO" id="GO:0031048">
    <property type="term" value="P:regulatory ncRNA-mediated heterochromatin formation"/>
    <property type="evidence" value="ECO:0007669"/>
    <property type="project" value="TreeGrafter"/>
</dbReference>
<comment type="subcellular location">
    <subcellularLocation>
        <location evidence="1">Nucleus</location>
    </subcellularLocation>
</comment>
<keyword evidence="6" id="KW-1185">Reference proteome</keyword>
<feature type="compositionally biased region" description="Basic and acidic residues" evidence="4">
    <location>
        <begin position="246"/>
        <end position="255"/>
    </location>
</feature>
<dbReference type="EMBL" id="QGMG01000172">
    <property type="protein sequence ID" value="TVY56297.1"/>
    <property type="molecule type" value="Genomic_DNA"/>
</dbReference>